<protein>
    <submittedName>
        <fullName evidence="1">WD_REPEATS_REGION domain-containing protein</fullName>
    </submittedName>
</protein>
<sequence>AVESGHQSVCADYRRGGRPCKRGAEPGLPPLGPAPLPVLLHGLLAKDLEPEESGGCGGGQLHLAARLPACLPHSHPALPCVLVKAGVDQRILLWRPNPDAGQEQAHQADDLTTLHAGLAGPGTPATTSASFTLLAVCVWELGTGAPRQQAPLVSKACKQVVRKAAVSRDARIIIAATEDGKLWRWDRRNDGSLE</sequence>
<dbReference type="SUPFAM" id="SSF50993">
    <property type="entry name" value="Peptidase/esterase 'gauge' domain"/>
    <property type="match status" value="1"/>
</dbReference>
<dbReference type="EMBL" id="BLLF01001426">
    <property type="protein sequence ID" value="GFH19226.1"/>
    <property type="molecule type" value="Genomic_DNA"/>
</dbReference>
<reference evidence="1 2" key="1">
    <citation type="submission" date="2020-02" db="EMBL/GenBank/DDBJ databases">
        <title>Draft genome sequence of Haematococcus lacustris strain NIES-144.</title>
        <authorList>
            <person name="Morimoto D."/>
            <person name="Nakagawa S."/>
            <person name="Yoshida T."/>
            <person name="Sawayama S."/>
        </authorList>
    </citation>
    <scope>NUCLEOTIDE SEQUENCE [LARGE SCALE GENOMIC DNA]</scope>
    <source>
        <strain evidence="1 2">NIES-144</strain>
    </source>
</reference>
<comment type="caution">
    <text evidence="1">The sequence shown here is derived from an EMBL/GenBank/DDBJ whole genome shotgun (WGS) entry which is preliminary data.</text>
</comment>
<dbReference type="Proteomes" id="UP000485058">
    <property type="component" value="Unassembled WGS sequence"/>
</dbReference>
<feature type="non-terminal residue" evidence="1">
    <location>
        <position position="1"/>
    </location>
</feature>
<accession>A0A699ZJS0</accession>
<dbReference type="Gene3D" id="2.130.10.10">
    <property type="entry name" value="YVTN repeat-like/Quinoprotein amine dehydrogenase"/>
    <property type="match status" value="1"/>
</dbReference>
<keyword evidence="2" id="KW-1185">Reference proteome</keyword>
<dbReference type="InterPro" id="IPR015943">
    <property type="entry name" value="WD40/YVTN_repeat-like_dom_sf"/>
</dbReference>
<name>A0A699ZJS0_HAELA</name>
<organism evidence="1 2">
    <name type="scientific">Haematococcus lacustris</name>
    <name type="common">Green alga</name>
    <name type="synonym">Haematococcus pluvialis</name>
    <dbReference type="NCBI Taxonomy" id="44745"/>
    <lineage>
        <taxon>Eukaryota</taxon>
        <taxon>Viridiplantae</taxon>
        <taxon>Chlorophyta</taxon>
        <taxon>core chlorophytes</taxon>
        <taxon>Chlorophyceae</taxon>
        <taxon>CS clade</taxon>
        <taxon>Chlamydomonadales</taxon>
        <taxon>Haematococcaceae</taxon>
        <taxon>Haematococcus</taxon>
    </lineage>
</organism>
<evidence type="ECO:0000313" key="1">
    <source>
        <dbReference type="EMBL" id="GFH19226.1"/>
    </source>
</evidence>
<dbReference type="AlphaFoldDB" id="A0A699ZJS0"/>
<gene>
    <name evidence="1" type="ORF">HaLaN_16140</name>
</gene>
<evidence type="ECO:0000313" key="2">
    <source>
        <dbReference type="Proteomes" id="UP000485058"/>
    </source>
</evidence>
<proteinExistence type="predicted"/>